<comment type="subunit">
    <text evidence="1 8">Homodimer.</text>
</comment>
<feature type="binding site" evidence="8">
    <location>
        <position position="203"/>
    </location>
    <ligand>
        <name>ATP</name>
        <dbReference type="ChEBI" id="CHEBI:30616"/>
    </ligand>
</feature>
<dbReference type="PANTHER" id="PTHR43055">
    <property type="entry name" value="FORMATE-DEPENDENT PHOSPHORIBOSYLGLYCINAMIDE FORMYLTRANSFERASE"/>
    <property type="match status" value="1"/>
</dbReference>
<comment type="pathway">
    <text evidence="8">Purine metabolism; IMP biosynthesis via de novo pathway; N(2)-formyl-N(1)-(5-phospho-D-ribosyl)glycinamide from N(1)-(5-phospho-D-ribosyl)glycinamide (formate route): step 1/1.</text>
</comment>
<dbReference type="Gene3D" id="3.30.470.20">
    <property type="entry name" value="ATP-grasp fold, B domain"/>
    <property type="match status" value="1"/>
</dbReference>
<feature type="binding site" evidence="8">
    <location>
        <position position="114"/>
    </location>
    <ligand>
        <name>ATP</name>
        <dbReference type="ChEBI" id="CHEBI:30616"/>
    </ligand>
</feature>
<evidence type="ECO:0000256" key="7">
    <source>
        <dbReference type="ARBA" id="ARBA00022842"/>
    </source>
</evidence>
<dbReference type="Pfam" id="PF22660">
    <property type="entry name" value="RS_preATP-grasp-like"/>
    <property type="match status" value="1"/>
</dbReference>
<dbReference type="InterPro" id="IPR048740">
    <property type="entry name" value="PurT_C"/>
</dbReference>
<dbReference type="NCBIfam" id="NF006766">
    <property type="entry name" value="PRK09288.1"/>
    <property type="match status" value="1"/>
</dbReference>
<evidence type="ECO:0000256" key="1">
    <source>
        <dbReference type="ARBA" id="ARBA00011738"/>
    </source>
</evidence>
<dbReference type="InterPro" id="IPR016185">
    <property type="entry name" value="PreATP-grasp_dom_sf"/>
</dbReference>
<feature type="binding site" evidence="8">
    <location>
        <position position="279"/>
    </location>
    <ligand>
        <name>Mg(2+)</name>
        <dbReference type="ChEBI" id="CHEBI:18420"/>
    </ligand>
</feature>
<dbReference type="SUPFAM" id="SSF56059">
    <property type="entry name" value="Glutathione synthetase ATP-binding domain-like"/>
    <property type="match status" value="1"/>
</dbReference>
<feature type="binding site" evidence="8">
    <location>
        <position position="82"/>
    </location>
    <ligand>
        <name>N(1)-(5-phospho-beta-D-ribosyl)glycinamide</name>
        <dbReference type="ChEBI" id="CHEBI:143788"/>
    </ligand>
</feature>
<dbReference type="EC" id="6.3.1.21" evidence="8"/>
<dbReference type="PANTHER" id="PTHR43055:SF1">
    <property type="entry name" value="FORMATE-DEPENDENT PHOSPHORIBOSYLGLYCINAMIDE FORMYLTRANSFERASE"/>
    <property type="match status" value="1"/>
</dbReference>
<feature type="binding site" evidence="8">
    <location>
        <position position="286"/>
    </location>
    <ligand>
        <name>N(1)-(5-phospho-beta-D-ribosyl)glycinamide</name>
        <dbReference type="ChEBI" id="CHEBI:143788"/>
    </ligand>
</feature>
<dbReference type="NCBIfam" id="TIGR01142">
    <property type="entry name" value="purT"/>
    <property type="match status" value="1"/>
</dbReference>
<dbReference type="GO" id="GO:0005829">
    <property type="term" value="C:cytosol"/>
    <property type="evidence" value="ECO:0007669"/>
    <property type="project" value="TreeGrafter"/>
</dbReference>
<accession>A0AAX3XDJ4</accession>
<keyword evidence="5 8" id="KW-0658">Purine biosynthesis</keyword>
<comment type="catalytic activity">
    <reaction evidence="8">
        <text>N(1)-(5-phospho-beta-D-ribosyl)glycinamide + formate + ATP = N(2)-formyl-N(1)-(5-phospho-beta-D-ribosyl)glycinamide + ADP + phosphate + H(+)</text>
        <dbReference type="Rhea" id="RHEA:24829"/>
        <dbReference type="ChEBI" id="CHEBI:15378"/>
        <dbReference type="ChEBI" id="CHEBI:15740"/>
        <dbReference type="ChEBI" id="CHEBI:30616"/>
        <dbReference type="ChEBI" id="CHEBI:43474"/>
        <dbReference type="ChEBI" id="CHEBI:143788"/>
        <dbReference type="ChEBI" id="CHEBI:147286"/>
        <dbReference type="ChEBI" id="CHEBI:456216"/>
        <dbReference type="EC" id="6.3.1.21"/>
    </reaction>
</comment>
<reference evidence="10 11" key="1">
    <citation type="submission" date="2023-06" db="EMBL/GenBank/DDBJ databases">
        <title>Complete Genome Sequence of Gallibacterium anatis Strain BJF12, Isolated from a chicken with diarrhea.</title>
        <authorList>
            <person name="Guo F."/>
            <person name="Bu W."/>
            <person name="Xu F."/>
            <person name="Wen T."/>
        </authorList>
    </citation>
    <scope>NUCLEOTIDE SEQUENCE [LARGE SCALE GENOMIC DNA]</scope>
    <source>
        <strain evidence="10 11">BJF12</strain>
    </source>
</reference>
<feature type="binding site" evidence="8">
    <location>
        <begin position="195"/>
        <end position="198"/>
    </location>
    <ligand>
        <name>ATP</name>
        <dbReference type="ChEBI" id="CHEBI:30616"/>
    </ligand>
</feature>
<evidence type="ECO:0000256" key="5">
    <source>
        <dbReference type="ARBA" id="ARBA00022755"/>
    </source>
</evidence>
<keyword evidence="4 8" id="KW-0547">Nucleotide-binding</keyword>
<dbReference type="RefSeq" id="WP_039144697.1">
    <property type="nucleotide sequence ID" value="NZ_CP126975.1"/>
</dbReference>
<dbReference type="GO" id="GO:0006189">
    <property type="term" value="P:'de novo' IMP biosynthetic process"/>
    <property type="evidence" value="ECO:0007669"/>
    <property type="project" value="UniProtKB-UniRule"/>
</dbReference>
<dbReference type="EMBL" id="CP126975">
    <property type="protein sequence ID" value="WIM78990.1"/>
    <property type="molecule type" value="Genomic_DNA"/>
</dbReference>
<dbReference type="InterPro" id="IPR011761">
    <property type="entry name" value="ATP-grasp"/>
</dbReference>
<feature type="binding site" evidence="8">
    <location>
        <begin position="363"/>
        <end position="364"/>
    </location>
    <ligand>
        <name>N(1)-(5-phospho-beta-D-ribosyl)glycinamide</name>
        <dbReference type="ChEBI" id="CHEBI:143788"/>
    </ligand>
</feature>
<evidence type="ECO:0000256" key="2">
    <source>
        <dbReference type="ARBA" id="ARBA00022598"/>
    </source>
</evidence>
<feature type="binding site" evidence="8">
    <location>
        <position position="356"/>
    </location>
    <ligand>
        <name>N(1)-(5-phospho-beta-D-ribosyl)glycinamide</name>
        <dbReference type="ChEBI" id="CHEBI:143788"/>
    </ligand>
</feature>
<dbReference type="FunFam" id="3.30.1490.20:FF:000013">
    <property type="entry name" value="Formate-dependent phosphoribosylglycinamide formyltransferase"/>
    <property type="match status" value="1"/>
</dbReference>
<feature type="binding site" evidence="8">
    <location>
        <position position="155"/>
    </location>
    <ligand>
        <name>ATP</name>
        <dbReference type="ChEBI" id="CHEBI:30616"/>
    </ligand>
</feature>
<dbReference type="PROSITE" id="PS50975">
    <property type="entry name" value="ATP_GRASP"/>
    <property type="match status" value="1"/>
</dbReference>
<keyword evidence="7 8" id="KW-0460">Magnesium</keyword>
<dbReference type="Gene3D" id="3.30.1490.20">
    <property type="entry name" value="ATP-grasp fold, A domain"/>
    <property type="match status" value="1"/>
</dbReference>
<keyword evidence="6 8" id="KW-0067">ATP-binding</keyword>
<dbReference type="GO" id="GO:0043815">
    <property type="term" value="F:phosphoribosylglycinamide formyltransferase 2 activity"/>
    <property type="evidence" value="ECO:0007669"/>
    <property type="project" value="UniProtKB-UniRule"/>
</dbReference>
<feature type="binding site" evidence="8">
    <location>
        <position position="267"/>
    </location>
    <ligand>
        <name>Mg(2+)</name>
        <dbReference type="ChEBI" id="CHEBI:18420"/>
    </ligand>
</feature>
<dbReference type="AlphaFoldDB" id="A0AAX3XDJ4"/>
<sequence>MTTLGTPLTPVATKVMMLGSGELGKEVVIELQRLGVEVIAVDRYADAPAHQVAHRAYTISMLDGDALKSLIEKEKPDYIVPEVEAIATDTLVELEQQGYNVIPTAKAVKLTMNREGIRRLAAEELGLPASPFQFVDNFADFQQAVEKIGLPCVVKPIMSSSGHGQSILKNREQLQQAWQYAQEGGRAGGGRVIVEGFIRFDYEITLLTVRHRGGTSFLAPIGHVQVDGDYQESWQPQAMSEIALQKAQHIAEKITGALGGYGIFGVEMFVCGDEVIFNEVSPRPHDTGMVTLISQDLSEFALHARAILGLPIPQIKLLAPSASKAIVVEGKSNQVRFANLENVLAEADTNLRLFGKREVNGHRRLGVFLASADSVEAAREKANRAYQKLEIIL</sequence>
<dbReference type="HAMAP" id="MF_01643">
    <property type="entry name" value="PurT"/>
    <property type="match status" value="1"/>
</dbReference>
<evidence type="ECO:0000256" key="3">
    <source>
        <dbReference type="ARBA" id="ARBA00022723"/>
    </source>
</evidence>
<proteinExistence type="inferred from homology"/>
<dbReference type="InterPro" id="IPR013815">
    <property type="entry name" value="ATP_grasp_subdomain_1"/>
</dbReference>
<dbReference type="InterPro" id="IPR011054">
    <property type="entry name" value="Rudment_hybrid_motif"/>
</dbReference>
<organism evidence="10 11">
    <name type="scientific">Gallibacterium anatis</name>
    <dbReference type="NCBI Taxonomy" id="750"/>
    <lineage>
        <taxon>Bacteria</taxon>
        <taxon>Pseudomonadati</taxon>
        <taxon>Pseudomonadota</taxon>
        <taxon>Gammaproteobacteria</taxon>
        <taxon>Pasteurellales</taxon>
        <taxon>Pasteurellaceae</taxon>
        <taxon>Gallibacterium</taxon>
    </lineage>
</organism>
<dbReference type="Pfam" id="PF02222">
    <property type="entry name" value="ATP-grasp"/>
    <property type="match status" value="1"/>
</dbReference>
<protein>
    <recommendedName>
        <fullName evidence="8">Formate-dependent phosphoribosylglycinamide formyltransferase</fullName>
        <ecNumber evidence="8">6.3.1.21</ecNumber>
    </recommendedName>
    <alternativeName>
        <fullName evidence="8">5'-phosphoribosylglycinamide transformylase 2</fullName>
    </alternativeName>
    <alternativeName>
        <fullName evidence="8">Formate-dependent GAR transformylase</fullName>
    </alternativeName>
    <alternativeName>
        <fullName evidence="8">GAR transformylase 2</fullName>
        <shortName evidence="8">GART 2</shortName>
    </alternativeName>
    <alternativeName>
        <fullName evidence="8">Non-folate glycinamide ribonucleotide transformylase</fullName>
    </alternativeName>
    <alternativeName>
        <fullName evidence="8">Phosphoribosylglycinamide formyltransferase 2</fullName>
    </alternativeName>
</protein>
<dbReference type="FunFam" id="3.30.470.20:FF:000027">
    <property type="entry name" value="Formate-dependent phosphoribosylglycinamide formyltransferase"/>
    <property type="match status" value="1"/>
</dbReference>
<dbReference type="InterPro" id="IPR005862">
    <property type="entry name" value="PurT"/>
</dbReference>
<evidence type="ECO:0000256" key="8">
    <source>
        <dbReference type="HAMAP-Rule" id="MF_01643"/>
    </source>
</evidence>
<comment type="function">
    <text evidence="8">Involved in the de novo purine biosynthesis. Catalyzes the transfer of formate to 5-phospho-ribosyl-glycinamide (GAR), producing 5-phospho-ribosyl-N-formylglycinamide (FGAR). Formate is provided by PurU via hydrolysis of 10-formyl-tetrahydrofolate.</text>
</comment>
<dbReference type="SUPFAM" id="SSF51246">
    <property type="entry name" value="Rudiment single hybrid motif"/>
    <property type="match status" value="1"/>
</dbReference>
<comment type="similarity">
    <text evidence="8">Belongs to the PurK/PurT family.</text>
</comment>
<evidence type="ECO:0000313" key="10">
    <source>
        <dbReference type="EMBL" id="WIM78990.1"/>
    </source>
</evidence>
<dbReference type="GO" id="GO:0005524">
    <property type="term" value="F:ATP binding"/>
    <property type="evidence" value="ECO:0007669"/>
    <property type="project" value="UniProtKB-UniRule"/>
</dbReference>
<dbReference type="FunFam" id="3.40.50.20:FF:000007">
    <property type="entry name" value="Formate-dependent phosphoribosylglycinamide formyltransferase"/>
    <property type="match status" value="1"/>
</dbReference>
<dbReference type="Pfam" id="PF21244">
    <property type="entry name" value="PurT_C"/>
    <property type="match status" value="1"/>
</dbReference>
<feature type="binding site" evidence="8">
    <location>
        <begin position="160"/>
        <end position="165"/>
    </location>
    <ligand>
        <name>ATP</name>
        <dbReference type="ChEBI" id="CHEBI:30616"/>
    </ligand>
</feature>
<evidence type="ECO:0000259" key="9">
    <source>
        <dbReference type="PROSITE" id="PS50975"/>
    </source>
</evidence>
<dbReference type="Proteomes" id="UP001226750">
    <property type="component" value="Chromosome"/>
</dbReference>
<dbReference type="InterPro" id="IPR003135">
    <property type="entry name" value="ATP-grasp_carboxylate-amine"/>
</dbReference>
<name>A0AAX3XDJ4_9PAST</name>
<evidence type="ECO:0000256" key="6">
    <source>
        <dbReference type="ARBA" id="ARBA00022840"/>
    </source>
</evidence>
<dbReference type="GO" id="GO:0000287">
    <property type="term" value="F:magnesium ion binding"/>
    <property type="evidence" value="ECO:0007669"/>
    <property type="project" value="UniProtKB-UniRule"/>
</dbReference>
<feature type="binding site" evidence="8">
    <location>
        <begin position="22"/>
        <end position="23"/>
    </location>
    <ligand>
        <name>N(1)-(5-phospho-beta-D-ribosyl)glycinamide</name>
        <dbReference type="ChEBI" id="CHEBI:143788"/>
    </ligand>
</feature>
<feature type="domain" description="ATP-grasp" evidence="9">
    <location>
        <begin position="119"/>
        <end position="308"/>
    </location>
</feature>
<dbReference type="Gene3D" id="3.40.50.20">
    <property type="match status" value="1"/>
</dbReference>
<dbReference type="GO" id="GO:0004644">
    <property type="term" value="F:phosphoribosylglycinamide formyltransferase activity"/>
    <property type="evidence" value="ECO:0007669"/>
    <property type="project" value="UniProtKB-UniRule"/>
</dbReference>
<keyword evidence="3 8" id="KW-0479">Metal-binding</keyword>
<evidence type="ECO:0000256" key="4">
    <source>
        <dbReference type="ARBA" id="ARBA00022741"/>
    </source>
</evidence>
<keyword evidence="11" id="KW-1185">Reference proteome</keyword>
<evidence type="ECO:0000313" key="11">
    <source>
        <dbReference type="Proteomes" id="UP001226750"/>
    </source>
</evidence>
<keyword evidence="10" id="KW-0808">Transferase</keyword>
<dbReference type="SUPFAM" id="SSF52440">
    <property type="entry name" value="PreATP-grasp domain"/>
    <property type="match status" value="1"/>
</dbReference>
<dbReference type="InterPro" id="IPR054350">
    <property type="entry name" value="PurT/PurK_preATP-grasp"/>
</dbReference>
<keyword evidence="2 8" id="KW-0436">Ligase</keyword>
<gene>
    <name evidence="8 10" type="primary">purT</name>
    <name evidence="10" type="ORF">QP018_09455</name>
</gene>